<dbReference type="SUPFAM" id="SSF56988">
    <property type="entry name" value="Anthrax protective antigen"/>
    <property type="match status" value="1"/>
</dbReference>
<keyword evidence="1" id="KW-0378">Hydrolase</keyword>
<dbReference type="InterPro" id="IPR036116">
    <property type="entry name" value="FN3_sf"/>
</dbReference>
<name>A0ABV2UAJ2_9ACTN</name>
<keyword evidence="2" id="KW-0624">Polysaccharide degradation</keyword>
<feature type="domain" description="Fibronectin type-III" evidence="4">
    <location>
        <begin position="354"/>
        <end position="460"/>
    </location>
</feature>
<dbReference type="CDD" id="cd00063">
    <property type="entry name" value="FN3"/>
    <property type="match status" value="3"/>
</dbReference>
<dbReference type="PROSITE" id="PS51820">
    <property type="entry name" value="PA14"/>
    <property type="match status" value="1"/>
</dbReference>
<dbReference type="SUPFAM" id="SSF49265">
    <property type="entry name" value="Fibronectin type III"/>
    <property type="match status" value="3"/>
</dbReference>
<sequence>MTTIPRARLRGVAALSVAATSCSLLSAVGATPAAAATSCTSPVFKRQFFANTSFSGTPKKTDCDSLIDQNWGTGAPASGLPKDNFGVRWSLTRDFGSGGPFTFTAAARDGIRVYVDGVRKVDIWKNVSTTQKKTVNVTVPKGTHSLRIDFVNWTGSADVKFAYAPRTTATVDKVKPLTPTGVKAVLDNATANAKVTWSANKEMDLAGYRVYRRLKDSSTFTLVKTTTATSYAGLPPEAGKTYYYEVRAYDKAGNVSTGSTDQPVTTIAVAAPAGLTAQGTDAAIVLAWKPVAGAVRYNLKRDDQHGHVLVRSVTATAFTDTTVKRSEKWTYQVAAVDGAGRASAYSPAVAAYRPVAAPQDIVATPGISSATFTWTTDHAVDGAVYDFHVYRSETLPVDTSSAPIRCSTTWKTLGDGRLQYTCTDTSPSGGRTYHYVIKAYDNSGRESVPSATVEVTTLARDVTPPAPVTGLTAEATEYGIELHWNADTEPDLKRYVVYRGELIDGEDERVCYGTSSEYLDADTTSYTDERLPDGEERCYFIDVEDTSGNSSFRMTHSAEVAVVTELDLTPSVETPAGSPLTLTAVRGDTVGSVDLSWKSVTGATGYLVQRWNPAAGAYEQLTAEPVTGTSYTDPAATAGTTHFYRVTAVYAEGPESVPAEAWVVLAPAE</sequence>
<gene>
    <name evidence="6" type="ORF">ABZV61_19155</name>
</gene>
<evidence type="ECO:0000256" key="1">
    <source>
        <dbReference type="ARBA" id="ARBA00023295"/>
    </source>
</evidence>
<dbReference type="PROSITE" id="PS50853">
    <property type="entry name" value="FN3"/>
    <property type="match status" value="3"/>
</dbReference>
<keyword evidence="1" id="KW-0326">Glycosidase</keyword>
<feature type="domain" description="Fibronectin type-III" evidence="4">
    <location>
        <begin position="178"/>
        <end position="269"/>
    </location>
</feature>
<evidence type="ECO:0000313" key="6">
    <source>
        <dbReference type="EMBL" id="MET8434873.1"/>
    </source>
</evidence>
<reference evidence="6 7" key="1">
    <citation type="submission" date="2024-06" db="EMBL/GenBank/DDBJ databases">
        <title>The Natural Products Discovery Center: Release of the First 8490 Sequenced Strains for Exploring Actinobacteria Biosynthetic Diversity.</title>
        <authorList>
            <person name="Kalkreuter E."/>
            <person name="Kautsar S.A."/>
            <person name="Yang D."/>
            <person name="Bader C.D."/>
            <person name="Teijaro C.N."/>
            <person name="Fluegel L."/>
            <person name="Davis C.M."/>
            <person name="Simpson J.R."/>
            <person name="Lauterbach L."/>
            <person name="Steele A.D."/>
            <person name="Gui C."/>
            <person name="Meng S."/>
            <person name="Li G."/>
            <person name="Viehrig K."/>
            <person name="Ye F."/>
            <person name="Su P."/>
            <person name="Kiefer A.F."/>
            <person name="Nichols A."/>
            <person name="Cepeda A.J."/>
            <person name="Yan W."/>
            <person name="Fan B."/>
            <person name="Jiang Y."/>
            <person name="Adhikari A."/>
            <person name="Zheng C.-J."/>
            <person name="Schuster L."/>
            <person name="Cowan T.M."/>
            <person name="Smanski M.J."/>
            <person name="Chevrette M.G."/>
            <person name="De Carvalho L.P.S."/>
            <person name="Shen B."/>
        </authorList>
    </citation>
    <scope>NUCLEOTIDE SEQUENCE [LARGE SCALE GENOMIC DNA]</scope>
    <source>
        <strain evidence="6 7">NPDC005137</strain>
    </source>
</reference>
<evidence type="ECO:0000259" key="4">
    <source>
        <dbReference type="PROSITE" id="PS50853"/>
    </source>
</evidence>
<dbReference type="EMBL" id="JBEXIP010000014">
    <property type="protein sequence ID" value="MET8434873.1"/>
    <property type="molecule type" value="Genomic_DNA"/>
</dbReference>
<protein>
    <submittedName>
        <fullName evidence="6">PA14 domain-containing protein</fullName>
    </submittedName>
</protein>
<dbReference type="Proteomes" id="UP001550044">
    <property type="component" value="Unassembled WGS sequence"/>
</dbReference>
<dbReference type="InterPro" id="IPR037524">
    <property type="entry name" value="PA14/GLEYA"/>
</dbReference>
<feature type="chain" id="PRO_5045886271" evidence="3">
    <location>
        <begin position="36"/>
        <end position="669"/>
    </location>
</feature>
<proteinExistence type="predicted"/>
<keyword evidence="2" id="KW-0119">Carbohydrate metabolism</keyword>
<organism evidence="6 7">
    <name type="scientific">Streptomyces sp. 900116325</name>
    <dbReference type="NCBI Taxonomy" id="3154295"/>
    <lineage>
        <taxon>Bacteria</taxon>
        <taxon>Bacillati</taxon>
        <taxon>Actinomycetota</taxon>
        <taxon>Actinomycetes</taxon>
        <taxon>Kitasatosporales</taxon>
        <taxon>Streptomycetaceae</taxon>
        <taxon>Streptomyces</taxon>
    </lineage>
</organism>
<feature type="domain" description="PA14" evidence="5">
    <location>
        <begin position="39"/>
        <end position="182"/>
    </location>
</feature>
<dbReference type="Pfam" id="PF07691">
    <property type="entry name" value="PA14"/>
    <property type="match status" value="1"/>
</dbReference>
<comment type="caution">
    <text evidence="6">The sequence shown here is derived from an EMBL/GenBank/DDBJ whole genome shotgun (WGS) entry which is preliminary data.</text>
</comment>
<dbReference type="InterPro" id="IPR013783">
    <property type="entry name" value="Ig-like_fold"/>
</dbReference>
<dbReference type="PANTHER" id="PTHR47135">
    <property type="entry name" value="FIBRONECTIN TYPE III DOMAIN-CONTAINING PROTEIN 7"/>
    <property type="match status" value="1"/>
</dbReference>
<dbReference type="RefSeq" id="WP_356710323.1">
    <property type="nucleotide sequence ID" value="NZ_JBEXIP010000014.1"/>
</dbReference>
<dbReference type="SMART" id="SM00060">
    <property type="entry name" value="FN3"/>
    <property type="match status" value="5"/>
</dbReference>
<dbReference type="SMART" id="SM00758">
    <property type="entry name" value="PA14"/>
    <property type="match status" value="1"/>
</dbReference>
<dbReference type="Gene3D" id="2.60.40.10">
    <property type="entry name" value="Immunoglobulins"/>
    <property type="match status" value="5"/>
</dbReference>
<accession>A0ABV2UAJ2</accession>
<dbReference type="PANTHER" id="PTHR47135:SF1">
    <property type="entry name" value="FIBRONECTIN TYPE III DOMAIN-CONTAINING PROTEIN 7"/>
    <property type="match status" value="1"/>
</dbReference>
<evidence type="ECO:0000313" key="7">
    <source>
        <dbReference type="Proteomes" id="UP001550044"/>
    </source>
</evidence>
<evidence type="ECO:0000256" key="3">
    <source>
        <dbReference type="SAM" id="SignalP"/>
    </source>
</evidence>
<keyword evidence="3" id="KW-0732">Signal</keyword>
<evidence type="ECO:0000259" key="5">
    <source>
        <dbReference type="PROSITE" id="PS51820"/>
    </source>
</evidence>
<feature type="domain" description="Fibronectin type-III" evidence="4">
    <location>
        <begin position="578"/>
        <end position="669"/>
    </location>
</feature>
<keyword evidence="7" id="KW-1185">Reference proteome</keyword>
<feature type="signal peptide" evidence="3">
    <location>
        <begin position="1"/>
        <end position="35"/>
    </location>
</feature>
<dbReference type="InterPro" id="IPR003961">
    <property type="entry name" value="FN3_dom"/>
</dbReference>
<evidence type="ECO:0000256" key="2">
    <source>
        <dbReference type="ARBA" id="ARBA00023326"/>
    </source>
</evidence>
<dbReference type="PROSITE" id="PS51257">
    <property type="entry name" value="PROKAR_LIPOPROTEIN"/>
    <property type="match status" value="1"/>
</dbReference>
<dbReference type="InterPro" id="IPR011658">
    <property type="entry name" value="PA14_dom"/>
</dbReference>